<dbReference type="InterPro" id="IPR013763">
    <property type="entry name" value="Cyclin-like_dom"/>
</dbReference>
<dbReference type="GO" id="GO:0006357">
    <property type="term" value="P:regulation of transcription by RNA polymerase II"/>
    <property type="evidence" value="ECO:0007669"/>
    <property type="project" value="InterPro"/>
</dbReference>
<evidence type="ECO:0000313" key="8">
    <source>
        <dbReference type="RefSeq" id="XP_011495782.1"/>
    </source>
</evidence>
<dbReference type="GeneID" id="105360551"/>
<dbReference type="AlphaFoldDB" id="A0AAJ6VMJ1"/>
<evidence type="ECO:0000256" key="2">
    <source>
        <dbReference type="ARBA" id="ARBA00019501"/>
    </source>
</evidence>
<evidence type="ECO:0000259" key="6">
    <source>
        <dbReference type="SMART" id="SM00385"/>
    </source>
</evidence>
<dbReference type="InterPro" id="IPR048055">
    <property type="entry name" value="Cyclin-Q_first_cyclin_box"/>
</dbReference>
<dbReference type="CTD" id="14462485"/>
<dbReference type="RefSeq" id="XP_011495782.1">
    <property type="nucleotide sequence ID" value="XM_011497480.1"/>
</dbReference>
<gene>
    <name evidence="8" type="primary">LOC105360551</name>
</gene>
<dbReference type="InterPro" id="IPR006671">
    <property type="entry name" value="Cyclin_N"/>
</dbReference>
<dbReference type="Proteomes" id="UP000695007">
    <property type="component" value="Unplaced"/>
</dbReference>
<dbReference type="CDD" id="cd20535">
    <property type="entry name" value="CYCLIN_CCNM_CCNQ_rpt2"/>
    <property type="match status" value="1"/>
</dbReference>
<dbReference type="GO" id="GO:0016538">
    <property type="term" value="F:cyclin-dependent protein serine/threonine kinase regulator activity"/>
    <property type="evidence" value="ECO:0007669"/>
    <property type="project" value="InterPro"/>
</dbReference>
<comment type="similarity">
    <text evidence="1">Belongs to the cyclin family. Cyclin-like FAM58 subfamily.</text>
</comment>
<dbReference type="InterPro" id="IPR036915">
    <property type="entry name" value="Cyclin-like_sf"/>
</dbReference>
<dbReference type="KEGG" id="csol:105360551"/>
<sequence length="298" mass="34548">MSWVLYPEWISKSTTSSAVNAACYISDRFLCSVLMIMMKSSKMKGVIDVLAMQREKRISLQKSIIIDYTKASDSFTVARFIFECGFKLEAHPLTISTAATLYHRFMREAVPQGYDSYLIGSTCLYLAGKMKDNHLKIRDVMNVSYSTLHRGAAPLELGDQYWGMRDAIVQAELLIMRMLKFQVMPEHPHKYMLHFLRSLQAWFGEEEWQKYPVARTSMSLLQDFHHIPAILDYPPNLVAIACINLALQIYGVVVPLMDECDQQPWFNVFCKDLTRDKLWEIMEKIMASYDEEPETRDH</sequence>
<accession>A0AAJ6VMJ1</accession>
<evidence type="ECO:0000256" key="3">
    <source>
        <dbReference type="ARBA" id="ARBA00023127"/>
    </source>
</evidence>
<dbReference type="FunFam" id="1.10.472.10:FF:000122">
    <property type="entry name" value="Cyclin-related protein FAM58A"/>
    <property type="match status" value="1"/>
</dbReference>
<dbReference type="PIRSF" id="PIRSF028758">
    <property type="entry name" value="Cyclin, C/H/G types"/>
    <property type="match status" value="1"/>
</dbReference>
<evidence type="ECO:0000256" key="5">
    <source>
        <dbReference type="RuleBase" id="RU000383"/>
    </source>
</evidence>
<dbReference type="PANTHER" id="PTHR10026">
    <property type="entry name" value="CYCLIN"/>
    <property type="match status" value="1"/>
</dbReference>
<dbReference type="InterPro" id="IPR043198">
    <property type="entry name" value="Cyclin/Ssn8"/>
</dbReference>
<dbReference type="SMART" id="SM00385">
    <property type="entry name" value="CYCLIN"/>
    <property type="match status" value="1"/>
</dbReference>
<evidence type="ECO:0000256" key="1">
    <source>
        <dbReference type="ARBA" id="ARBA00010390"/>
    </source>
</evidence>
<proteinExistence type="inferred from homology"/>
<reference evidence="8" key="1">
    <citation type="submission" date="2025-08" db="UniProtKB">
        <authorList>
            <consortium name="RefSeq"/>
        </authorList>
    </citation>
    <scope>IDENTIFICATION</scope>
</reference>
<keyword evidence="3 5" id="KW-0195">Cyclin</keyword>
<keyword evidence="7" id="KW-1185">Reference proteome</keyword>
<evidence type="ECO:0000313" key="7">
    <source>
        <dbReference type="Proteomes" id="UP000695007"/>
    </source>
</evidence>
<feature type="domain" description="Cyclin-like" evidence="6">
    <location>
        <begin position="79"/>
        <end position="177"/>
    </location>
</feature>
<dbReference type="CDD" id="cd20534">
    <property type="entry name" value="CYCLIN_CCNM_CCNQ_rpt1"/>
    <property type="match status" value="1"/>
</dbReference>
<dbReference type="FunFam" id="1.10.472.10:FF:000042">
    <property type="entry name" value="FAM58A isoform 1"/>
    <property type="match status" value="1"/>
</dbReference>
<dbReference type="Gene3D" id="1.10.472.10">
    <property type="entry name" value="Cyclin-like"/>
    <property type="match status" value="2"/>
</dbReference>
<dbReference type="InterPro" id="IPR048053">
    <property type="entry name" value="Cyclin-Q_second_cyclin_box"/>
</dbReference>
<dbReference type="SUPFAM" id="SSF47954">
    <property type="entry name" value="Cyclin-like"/>
    <property type="match status" value="2"/>
</dbReference>
<dbReference type="Pfam" id="PF00134">
    <property type="entry name" value="Cyclin_N"/>
    <property type="match status" value="1"/>
</dbReference>
<name>A0AAJ6VMJ1_9HYME</name>
<organism evidence="7 8">
    <name type="scientific">Ceratosolen solmsi marchali</name>
    <dbReference type="NCBI Taxonomy" id="326594"/>
    <lineage>
        <taxon>Eukaryota</taxon>
        <taxon>Metazoa</taxon>
        <taxon>Ecdysozoa</taxon>
        <taxon>Arthropoda</taxon>
        <taxon>Hexapoda</taxon>
        <taxon>Insecta</taxon>
        <taxon>Pterygota</taxon>
        <taxon>Neoptera</taxon>
        <taxon>Endopterygota</taxon>
        <taxon>Hymenoptera</taxon>
        <taxon>Apocrita</taxon>
        <taxon>Proctotrupomorpha</taxon>
        <taxon>Chalcidoidea</taxon>
        <taxon>Agaonidae</taxon>
        <taxon>Agaoninae</taxon>
        <taxon>Ceratosolen</taxon>
    </lineage>
</organism>
<evidence type="ECO:0000256" key="4">
    <source>
        <dbReference type="ARBA" id="ARBA00032419"/>
    </source>
</evidence>
<protein>
    <recommendedName>
        <fullName evidence="2">Cyclin-Q</fullName>
    </recommendedName>
    <alternativeName>
        <fullName evidence="4">Cyclin-related protein FAM58A</fullName>
    </alternativeName>
</protein>